<dbReference type="EMBL" id="SBLB01000016">
    <property type="protein sequence ID" value="RYC66349.1"/>
    <property type="molecule type" value="Genomic_DNA"/>
</dbReference>
<accession>A0A4Q2UHY2</accession>
<evidence type="ECO:0000313" key="1">
    <source>
        <dbReference type="EMBL" id="RYC66349.1"/>
    </source>
</evidence>
<proteinExistence type="predicted"/>
<name>A0A4Q2UHY2_9BACT</name>
<evidence type="ECO:0000313" key="2">
    <source>
        <dbReference type="Proteomes" id="UP000290407"/>
    </source>
</evidence>
<comment type="caution">
    <text evidence="1">The sequence shown here is derived from an EMBL/GenBank/DDBJ whole genome shotgun (WGS) entry which is preliminary data.</text>
</comment>
<protein>
    <submittedName>
        <fullName evidence="1">Uncharacterized protein</fullName>
    </submittedName>
</protein>
<sequence length="318" mass="34105">MPNLAYILPGGAKAGSALVRAALDGGADGTPILIHWGNVRLGLGYLAGGRVEVVLSRPLAADDIIQASVSEQGTQAGPPVRVLGTGAVLGPWVTPTEIQVTEDNGQVLNYPAVAFQSQYGYLPASVENTEGLSTLTYPEFVPLPVNPVMFDLNAERQGGQTTVTVANVRNQRGGILTRWSGETNWGNVLSKAFTVAGTYTVEVKGSQNTDAEAVNRQLAVTIQTPPPAAPAPDARIAFYSWRNFGSQVYLFVNTTVEIQAQCPQSSDPSWREGVVYDNAYQREVLFENVPNGAVSVTIRVRGETNPAKYVTMNFTKFF</sequence>
<organism evidence="1 2">
    <name type="scientific">Spirosoma sordidisoli</name>
    <dbReference type="NCBI Taxonomy" id="2502893"/>
    <lineage>
        <taxon>Bacteria</taxon>
        <taxon>Pseudomonadati</taxon>
        <taxon>Bacteroidota</taxon>
        <taxon>Cytophagia</taxon>
        <taxon>Cytophagales</taxon>
        <taxon>Cytophagaceae</taxon>
        <taxon>Spirosoma</taxon>
    </lineage>
</organism>
<dbReference type="Proteomes" id="UP000290407">
    <property type="component" value="Unassembled WGS sequence"/>
</dbReference>
<dbReference type="RefSeq" id="WP_129606901.1">
    <property type="nucleotide sequence ID" value="NZ_SBLB01000016.1"/>
</dbReference>
<dbReference type="AlphaFoldDB" id="A0A4Q2UHY2"/>
<reference evidence="1 2" key="1">
    <citation type="submission" date="2019-01" db="EMBL/GenBank/DDBJ databases">
        <title>Spirosoma flava sp. nov., a propanil-degrading bacterium isolated from herbicide-contaminated soil.</title>
        <authorList>
            <person name="Zhang L."/>
            <person name="Jiang J.-D."/>
        </authorList>
    </citation>
    <scope>NUCLEOTIDE SEQUENCE [LARGE SCALE GENOMIC DNA]</scope>
    <source>
        <strain evidence="1 2">TY50</strain>
    </source>
</reference>
<gene>
    <name evidence="1" type="ORF">EQG79_30210</name>
</gene>
<keyword evidence="2" id="KW-1185">Reference proteome</keyword>